<dbReference type="InterPro" id="IPR005709">
    <property type="entry name" value="Ribosomal_uS4_bac-type"/>
</dbReference>
<dbReference type="PANTHER" id="PTHR11831">
    <property type="entry name" value="30S 40S RIBOSOMAL PROTEIN"/>
    <property type="match status" value="1"/>
</dbReference>
<name>A0A3B1CM78_9ZZZZ</name>
<dbReference type="InterPro" id="IPR036986">
    <property type="entry name" value="S4_RNA-bd_sf"/>
</dbReference>
<evidence type="ECO:0000313" key="8">
    <source>
        <dbReference type="EMBL" id="VAX17827.1"/>
    </source>
</evidence>
<dbReference type="GO" id="GO:0006412">
    <property type="term" value="P:translation"/>
    <property type="evidence" value="ECO:0007669"/>
    <property type="project" value="InterPro"/>
</dbReference>
<reference evidence="8" key="1">
    <citation type="submission" date="2018-06" db="EMBL/GenBank/DDBJ databases">
        <authorList>
            <person name="Zhirakovskaya E."/>
        </authorList>
    </citation>
    <scope>NUCLEOTIDE SEQUENCE</scope>
</reference>
<dbReference type="GO" id="GO:0003735">
    <property type="term" value="F:structural constituent of ribosome"/>
    <property type="evidence" value="ECO:0007669"/>
    <property type="project" value="InterPro"/>
</dbReference>
<evidence type="ECO:0000256" key="2">
    <source>
        <dbReference type="ARBA" id="ARBA00022730"/>
    </source>
</evidence>
<dbReference type="FunFam" id="3.10.290.10:FF:000001">
    <property type="entry name" value="30S ribosomal protein S4"/>
    <property type="match status" value="1"/>
</dbReference>
<dbReference type="Pfam" id="PF00163">
    <property type="entry name" value="Ribosomal_S4"/>
    <property type="match status" value="1"/>
</dbReference>
<accession>A0A3B1CM78</accession>
<dbReference type="InterPro" id="IPR002942">
    <property type="entry name" value="S4_RNA-bd"/>
</dbReference>
<dbReference type="PANTHER" id="PTHR11831:SF4">
    <property type="entry name" value="SMALL RIBOSOMAL SUBUNIT PROTEIN US4M"/>
    <property type="match status" value="1"/>
</dbReference>
<sequence>MARYTGPVCRLCRREGMKLFLKGERCITKKCSIDKRSYPPGQAGQARIKLKEYGIQLREKQKVRRVYGSLEKQFRTYFRRADRIKGITGENLLKLLEKRLDNVVYRFGLAESRSQARQLIRHKHFLVNGRKVDIPSYQLRKGDSVEVVEKSRKLEIIKSAMDRVSDDQIPEWLLLDRDALKGSVQQEPQRDQIQLTVQEQLIVELYSK</sequence>
<dbReference type="SMART" id="SM01390">
    <property type="entry name" value="Ribosomal_S4"/>
    <property type="match status" value="1"/>
</dbReference>
<dbReference type="GO" id="GO:0015935">
    <property type="term" value="C:small ribosomal subunit"/>
    <property type="evidence" value="ECO:0007669"/>
    <property type="project" value="InterPro"/>
</dbReference>
<dbReference type="SUPFAM" id="SSF55174">
    <property type="entry name" value="Alpha-L RNA-binding motif"/>
    <property type="match status" value="1"/>
</dbReference>
<dbReference type="Pfam" id="PF01479">
    <property type="entry name" value="S4"/>
    <property type="match status" value="1"/>
</dbReference>
<evidence type="ECO:0000256" key="4">
    <source>
        <dbReference type="ARBA" id="ARBA00022980"/>
    </source>
</evidence>
<proteinExistence type="inferred from homology"/>
<feature type="domain" description="RNA-binding S4" evidence="6">
    <location>
        <begin position="98"/>
        <end position="158"/>
    </location>
</feature>
<dbReference type="GO" id="GO:0019843">
    <property type="term" value="F:rRNA binding"/>
    <property type="evidence" value="ECO:0007669"/>
    <property type="project" value="UniProtKB-KW"/>
</dbReference>
<dbReference type="NCBIfam" id="TIGR01017">
    <property type="entry name" value="rpsD_bact"/>
    <property type="match status" value="1"/>
</dbReference>
<evidence type="ECO:0000256" key="5">
    <source>
        <dbReference type="ARBA" id="ARBA00023274"/>
    </source>
</evidence>
<dbReference type="PROSITE" id="PS00632">
    <property type="entry name" value="RIBOSOMAL_S4"/>
    <property type="match status" value="1"/>
</dbReference>
<dbReference type="NCBIfam" id="NF003717">
    <property type="entry name" value="PRK05327.1"/>
    <property type="match status" value="1"/>
</dbReference>
<dbReference type="PROSITE" id="PS50889">
    <property type="entry name" value="S4"/>
    <property type="match status" value="1"/>
</dbReference>
<dbReference type="InterPro" id="IPR001912">
    <property type="entry name" value="Ribosomal_uS4_N"/>
</dbReference>
<dbReference type="EMBL" id="UOGE01000027">
    <property type="protein sequence ID" value="VAX17827.1"/>
    <property type="molecule type" value="Genomic_DNA"/>
</dbReference>
<keyword evidence="4 8" id="KW-0689">Ribosomal protein</keyword>
<gene>
    <name evidence="8" type="ORF">MNBD_NITROSPINAE02-558</name>
</gene>
<evidence type="ECO:0000256" key="1">
    <source>
        <dbReference type="ARBA" id="ARBA00007465"/>
    </source>
</evidence>
<evidence type="ECO:0000259" key="6">
    <source>
        <dbReference type="SMART" id="SM00363"/>
    </source>
</evidence>
<dbReference type="AlphaFoldDB" id="A0A3B1CM78"/>
<organism evidence="8">
    <name type="scientific">hydrothermal vent metagenome</name>
    <dbReference type="NCBI Taxonomy" id="652676"/>
    <lineage>
        <taxon>unclassified sequences</taxon>
        <taxon>metagenomes</taxon>
        <taxon>ecological metagenomes</taxon>
    </lineage>
</organism>
<keyword evidence="5" id="KW-0687">Ribonucleoprotein</keyword>
<dbReference type="FunFam" id="1.10.1050.10:FF:000001">
    <property type="entry name" value="30S ribosomal protein S4"/>
    <property type="match status" value="1"/>
</dbReference>
<dbReference type="GO" id="GO:0042274">
    <property type="term" value="P:ribosomal small subunit biogenesis"/>
    <property type="evidence" value="ECO:0007669"/>
    <property type="project" value="TreeGrafter"/>
</dbReference>
<dbReference type="CDD" id="cd00165">
    <property type="entry name" value="S4"/>
    <property type="match status" value="1"/>
</dbReference>
<evidence type="ECO:0000256" key="3">
    <source>
        <dbReference type="ARBA" id="ARBA00022884"/>
    </source>
</evidence>
<keyword evidence="3" id="KW-0694">RNA-binding</keyword>
<dbReference type="Gene3D" id="3.10.290.10">
    <property type="entry name" value="RNA-binding S4 domain"/>
    <property type="match status" value="1"/>
</dbReference>
<dbReference type="Gene3D" id="1.10.1050.10">
    <property type="entry name" value="Ribosomal Protein S4 Delta 41, Chain A, domain 1"/>
    <property type="match status" value="1"/>
</dbReference>
<dbReference type="SMART" id="SM00363">
    <property type="entry name" value="S4"/>
    <property type="match status" value="1"/>
</dbReference>
<dbReference type="InterPro" id="IPR022801">
    <property type="entry name" value="Ribosomal_uS4"/>
</dbReference>
<comment type="similarity">
    <text evidence="1">Belongs to the universal ribosomal protein uS4 family.</text>
</comment>
<evidence type="ECO:0000259" key="7">
    <source>
        <dbReference type="SMART" id="SM01390"/>
    </source>
</evidence>
<dbReference type="HAMAP" id="MF_01306_B">
    <property type="entry name" value="Ribosomal_uS4_B"/>
    <property type="match status" value="1"/>
</dbReference>
<protein>
    <submittedName>
        <fullName evidence="8">SSU ribosomal protein S4p (S9e) @ SSU ribosomal protein S4p (S9e), zinc-dependent</fullName>
    </submittedName>
</protein>
<keyword evidence="2" id="KW-0699">rRNA-binding</keyword>
<dbReference type="InterPro" id="IPR018079">
    <property type="entry name" value="Ribosomal_uS4_CS"/>
</dbReference>
<feature type="domain" description="Small ribosomal subunit protein uS4 N-terminal" evidence="7">
    <location>
        <begin position="3"/>
        <end position="97"/>
    </location>
</feature>